<dbReference type="Gene3D" id="3.40.50.11720">
    <property type="entry name" value="3-Deoxy-D-manno-octulosonic-acid transferase, N-terminal domain"/>
    <property type="match status" value="1"/>
</dbReference>
<name>A0A135IES8_9RHOB</name>
<comment type="pathway">
    <text evidence="2 8">Bacterial outer membrane biogenesis; LPS core biosynthesis.</text>
</comment>
<evidence type="ECO:0000256" key="5">
    <source>
        <dbReference type="ARBA" id="ARBA00022679"/>
    </source>
</evidence>
<evidence type="ECO:0000313" key="10">
    <source>
        <dbReference type="EMBL" id="AUQ96218.1"/>
    </source>
</evidence>
<reference evidence="11 12" key="1">
    <citation type="journal article" date="2017" name="Front. Microbiol.">
        <title>Phaeobacter piscinae sp. nov., a species of the Roseobacter group and potential aquaculture probiont.</title>
        <authorList>
            <person name="Sonnenschein E.C."/>
            <person name="Phippen C.B.W."/>
            <person name="Nielsen K.F."/>
            <person name="Mateiu R.V."/>
            <person name="Melchiorsen J."/>
            <person name="Gram L."/>
            <person name="Overmann J."/>
            <person name="Freese H.M."/>
        </authorList>
    </citation>
    <scope>NUCLEOTIDE SEQUENCE [LARGE SCALE GENOMIC DNA]</scope>
    <source>
        <strain evidence="11 12">P88</strain>
    </source>
</reference>
<evidence type="ECO:0000313" key="13">
    <source>
        <dbReference type="Proteomes" id="UP000236536"/>
    </source>
</evidence>
<reference evidence="10 13" key="3">
    <citation type="journal article" date="2017" name="Int. J. Syst. Evol. Microbiol.">
        <title>Adaptation of Surface-Associated Bacteria to the Open Ocean: A Genomically Distinct Subpopulation of Phaeobacter gallaeciensis Colonizes Pacific Mesozooplankton.</title>
        <authorList>
            <person name="Freese H.M."/>
            <person name="Methner A."/>
            <person name="Overmann J."/>
        </authorList>
    </citation>
    <scope>NUCLEOTIDE SEQUENCE [LARGE SCALE GENOMIC DNA]</scope>
    <source>
        <strain evidence="10 13">P66</strain>
    </source>
</reference>
<evidence type="ECO:0000256" key="2">
    <source>
        <dbReference type="ARBA" id="ARBA00004713"/>
    </source>
</evidence>
<keyword evidence="13" id="KW-1185">Reference proteome</keyword>
<dbReference type="Proteomes" id="UP000236536">
    <property type="component" value="Chromosome"/>
</dbReference>
<feature type="domain" description="3-deoxy-D-manno-octulosonic-acid transferase N-terminal" evidence="9">
    <location>
        <begin position="13"/>
        <end position="179"/>
    </location>
</feature>
<dbReference type="GO" id="GO:0005886">
    <property type="term" value="C:plasma membrane"/>
    <property type="evidence" value="ECO:0007669"/>
    <property type="project" value="UniProtKB-SubCell"/>
</dbReference>
<evidence type="ECO:0000256" key="3">
    <source>
        <dbReference type="ARBA" id="ARBA00012621"/>
    </source>
</evidence>
<comment type="function">
    <text evidence="1 8">Involved in lipopolysaccharide (LPS) biosynthesis. Catalyzes the transfer of 3-deoxy-D-manno-octulosonate (Kdo) residue(s) from CMP-Kdo to lipid IV(A), the tetraacyldisaccharide-1,4'-bisphosphate precursor of lipid A.</text>
</comment>
<dbReference type="Gene3D" id="3.40.50.2000">
    <property type="entry name" value="Glycogen Phosphorylase B"/>
    <property type="match status" value="1"/>
</dbReference>
<dbReference type="PANTHER" id="PTHR42755">
    <property type="entry name" value="3-DEOXY-MANNO-OCTULOSONATE CYTIDYLYLTRANSFERASE"/>
    <property type="match status" value="1"/>
</dbReference>
<keyword evidence="8" id="KW-0448">Lipopolysaccharide biosynthesis</keyword>
<dbReference type="InterPro" id="IPR007507">
    <property type="entry name" value="Glycos_transf_N"/>
</dbReference>
<dbReference type="EMBL" id="CP010725">
    <property type="protein sequence ID" value="AUR00754.1"/>
    <property type="molecule type" value="Genomic_DNA"/>
</dbReference>
<dbReference type="InterPro" id="IPR038107">
    <property type="entry name" value="Glycos_transf_N_sf"/>
</dbReference>
<keyword evidence="8" id="KW-1003">Cell membrane</keyword>
<gene>
    <name evidence="10" type="ORF">PhaeoP66_03483</name>
    <name evidence="11" type="ORF">PhaeoP88_03433</name>
</gene>
<evidence type="ECO:0000313" key="11">
    <source>
        <dbReference type="EMBL" id="AUR00754.1"/>
    </source>
</evidence>
<dbReference type="PANTHER" id="PTHR42755:SF1">
    <property type="entry name" value="3-DEOXY-D-MANNO-OCTULOSONIC ACID TRANSFERASE, MITOCHONDRIAL-RELATED"/>
    <property type="match status" value="1"/>
</dbReference>
<dbReference type="EC" id="2.4.99.12" evidence="3 8"/>
<dbReference type="UniPathway" id="UPA00958"/>
<reference evidence="12 13" key="2">
    <citation type="journal article" date="2017" name="Genome Biol. Evol.">
        <title>Trajectories and Drivers of Genome Evolution in Surface-Associated Marine Phaeobacter.</title>
        <authorList>
            <person name="Freese H.M."/>
            <person name="Sikorski J."/>
            <person name="Bunk B."/>
            <person name="Scheuner C."/>
            <person name="Meier-Kolthoff J.P."/>
            <person name="Sproer C."/>
            <person name="Gram L."/>
            <person name="Overmann J."/>
        </authorList>
    </citation>
    <scope>NUCLEOTIDE SEQUENCE [LARGE SCALE GENOMIC DNA]</scope>
    <source>
        <strain evidence="10 13">P66</strain>
        <strain evidence="11 12">P88</strain>
    </source>
</reference>
<dbReference type="GO" id="GO:0009244">
    <property type="term" value="P:lipopolysaccharide core region biosynthetic process"/>
    <property type="evidence" value="ECO:0007669"/>
    <property type="project" value="UniProtKB-UniRule"/>
</dbReference>
<dbReference type="GO" id="GO:0009245">
    <property type="term" value="P:lipid A biosynthetic process"/>
    <property type="evidence" value="ECO:0007669"/>
    <property type="project" value="TreeGrafter"/>
</dbReference>
<keyword evidence="5 8" id="KW-0808">Transferase</keyword>
<protein>
    <recommendedName>
        <fullName evidence="4 8">3-deoxy-D-manno-octulosonic acid transferase</fullName>
        <shortName evidence="8">Kdo transferase</shortName>
        <ecNumber evidence="3 8">2.4.99.12</ecNumber>
    </recommendedName>
    <alternativeName>
        <fullName evidence="6 8">Lipid IV(A) 3-deoxy-D-manno-octulosonic acid transferase</fullName>
    </alternativeName>
</protein>
<evidence type="ECO:0000256" key="7">
    <source>
        <dbReference type="ARBA" id="ARBA00049183"/>
    </source>
</evidence>
<proteinExistence type="inferred from homology"/>
<evidence type="ECO:0000259" key="9">
    <source>
        <dbReference type="Pfam" id="PF04413"/>
    </source>
</evidence>
<organism evidence="11 12">
    <name type="scientific">Phaeobacter inhibens</name>
    <dbReference type="NCBI Taxonomy" id="221822"/>
    <lineage>
        <taxon>Bacteria</taxon>
        <taxon>Pseudomonadati</taxon>
        <taxon>Pseudomonadota</taxon>
        <taxon>Alphaproteobacteria</taxon>
        <taxon>Rhodobacterales</taxon>
        <taxon>Roseobacteraceae</taxon>
        <taxon>Phaeobacter</taxon>
    </lineage>
</organism>
<sequence length="398" mass="44162">MSRLSAATERSLRWPARPVGEVLWVHASSAERYLALGDLGNRMKSLRPDLSVLVTWSRSITNRPPVDGYDLAAGPPPDDSPAEVRMFLDHWRPDLLIWSGGDLRRGLMRQMSERNLDSLLVDIDASELPDRTSRWLPDQRRRLFERFTEIMTPSDEARTQLLRLGLAADRIQRTDPLRLSTTPPGCNSDELTHMQATLGSRPVWFSSQTELDDLPTILNAHRSVLRLLHRLLLVVAMRDEQDLAAARDAIITSGLQLADWDSGEEPDEYTQVLLSSAEDSGLWYRLSPLCLLAGSLPSRANGQNPLDAAALGSAVLHGPGLGTYSALYKRLTEVGAAQKVDDVEDLAQGVLSLSAPDRAAEMALAGWQVVTEGASMTDHLMDRVQELLDKREDRHESP</sequence>
<evidence type="ECO:0000313" key="12">
    <source>
        <dbReference type="Proteomes" id="UP000236447"/>
    </source>
</evidence>
<dbReference type="Proteomes" id="UP000236447">
    <property type="component" value="Chromosome"/>
</dbReference>
<dbReference type="GO" id="GO:0043842">
    <property type="term" value="F:Kdo transferase activity"/>
    <property type="evidence" value="ECO:0007669"/>
    <property type="project" value="UniProtKB-EC"/>
</dbReference>
<comment type="similarity">
    <text evidence="8">Belongs to the glycosyltransferase group 1 family.</text>
</comment>
<comment type="subcellular location">
    <subcellularLocation>
        <location evidence="8">Cell membrane</location>
    </subcellularLocation>
</comment>
<dbReference type="Pfam" id="PF04413">
    <property type="entry name" value="Glycos_transf_N"/>
    <property type="match status" value="1"/>
</dbReference>
<evidence type="ECO:0000256" key="1">
    <source>
        <dbReference type="ARBA" id="ARBA00003394"/>
    </source>
</evidence>
<comment type="catalytic activity">
    <reaction evidence="7 8">
        <text>lipid IVA (E. coli) + CMP-3-deoxy-beta-D-manno-octulosonate = alpha-Kdo-(2-&gt;6)-lipid IVA (E. coli) + CMP + H(+)</text>
        <dbReference type="Rhea" id="RHEA:28066"/>
        <dbReference type="ChEBI" id="CHEBI:15378"/>
        <dbReference type="ChEBI" id="CHEBI:58603"/>
        <dbReference type="ChEBI" id="CHEBI:60364"/>
        <dbReference type="ChEBI" id="CHEBI:60377"/>
        <dbReference type="ChEBI" id="CHEBI:85987"/>
        <dbReference type="EC" id="2.4.99.12"/>
    </reaction>
</comment>
<dbReference type="AlphaFoldDB" id="A0A135IES8"/>
<accession>A0A135IES8</accession>
<evidence type="ECO:0000256" key="4">
    <source>
        <dbReference type="ARBA" id="ARBA00019077"/>
    </source>
</evidence>
<keyword evidence="8" id="KW-0472">Membrane</keyword>
<evidence type="ECO:0000256" key="8">
    <source>
        <dbReference type="RuleBase" id="RU365103"/>
    </source>
</evidence>
<dbReference type="RefSeq" id="WP_014876242.1">
    <property type="nucleotide sequence ID" value="NZ_CP010599.1"/>
</dbReference>
<dbReference type="InterPro" id="IPR039901">
    <property type="entry name" value="Kdotransferase"/>
</dbReference>
<dbReference type="EMBL" id="CP010705">
    <property type="protein sequence ID" value="AUQ96218.1"/>
    <property type="molecule type" value="Genomic_DNA"/>
</dbReference>
<evidence type="ECO:0000256" key="6">
    <source>
        <dbReference type="ARBA" id="ARBA00031445"/>
    </source>
</evidence>